<evidence type="ECO:0000256" key="11">
    <source>
        <dbReference type="RuleBase" id="RU361183"/>
    </source>
</evidence>
<evidence type="ECO:0000256" key="7">
    <source>
        <dbReference type="ARBA" id="ARBA00023145"/>
    </source>
</evidence>
<evidence type="ECO:0000256" key="2">
    <source>
        <dbReference type="ARBA" id="ARBA00022723"/>
    </source>
</evidence>
<protein>
    <recommendedName>
        <fullName evidence="11">Metalloendopeptidase</fullName>
        <ecNumber evidence="11">3.4.24.-</ecNumber>
    </recommendedName>
</protein>
<name>A0AAN9VQ56_9ORTH</name>
<feature type="binding site" evidence="10">
    <location>
        <position position="160"/>
    </location>
    <ligand>
        <name>Zn(2+)</name>
        <dbReference type="ChEBI" id="CHEBI:29105"/>
        <note>catalytic</note>
    </ligand>
</feature>
<proteinExistence type="predicted"/>
<evidence type="ECO:0000256" key="1">
    <source>
        <dbReference type="ARBA" id="ARBA00022670"/>
    </source>
</evidence>
<keyword evidence="4 10" id="KW-0378">Hydrolase</keyword>
<feature type="binding site" evidence="10">
    <location>
        <position position="154"/>
    </location>
    <ligand>
        <name>Zn(2+)</name>
        <dbReference type="ChEBI" id="CHEBI:29105"/>
        <note>catalytic</note>
    </ligand>
</feature>
<dbReference type="InterPro" id="IPR024079">
    <property type="entry name" value="MetalloPept_cat_dom_sf"/>
</dbReference>
<dbReference type="SMART" id="SM00235">
    <property type="entry name" value="ZnMc"/>
    <property type="match status" value="1"/>
</dbReference>
<keyword evidence="8 10" id="KW-1015">Disulfide bond</keyword>
<dbReference type="InterPro" id="IPR034035">
    <property type="entry name" value="Astacin-like_dom"/>
</dbReference>
<evidence type="ECO:0000256" key="3">
    <source>
        <dbReference type="ARBA" id="ARBA00022729"/>
    </source>
</evidence>
<dbReference type="SUPFAM" id="SSF55486">
    <property type="entry name" value="Metalloproteases ('zincins'), catalytic domain"/>
    <property type="match status" value="1"/>
</dbReference>
<dbReference type="GO" id="GO:0004222">
    <property type="term" value="F:metalloendopeptidase activity"/>
    <property type="evidence" value="ECO:0007669"/>
    <property type="project" value="UniProtKB-UniRule"/>
</dbReference>
<dbReference type="Gene3D" id="3.40.390.10">
    <property type="entry name" value="Collagenase (Catalytic Domain)"/>
    <property type="match status" value="1"/>
</dbReference>
<evidence type="ECO:0000313" key="14">
    <source>
        <dbReference type="Proteomes" id="UP001378592"/>
    </source>
</evidence>
<evidence type="ECO:0000256" key="10">
    <source>
        <dbReference type="PROSITE-ProRule" id="PRU01211"/>
    </source>
</evidence>
<feature type="binding site" evidence="10">
    <location>
        <position position="150"/>
    </location>
    <ligand>
        <name>Zn(2+)</name>
        <dbReference type="ChEBI" id="CHEBI:29105"/>
        <note>catalytic</note>
    </ligand>
</feature>
<feature type="disulfide bond" evidence="10">
    <location>
        <begin position="96"/>
        <end position="251"/>
    </location>
</feature>
<reference evidence="13 14" key="1">
    <citation type="submission" date="2024-03" db="EMBL/GenBank/DDBJ databases">
        <title>The genome assembly and annotation of the cricket Gryllus longicercus Weissman &amp; Gray.</title>
        <authorList>
            <person name="Szrajer S."/>
            <person name="Gray D."/>
            <person name="Ylla G."/>
        </authorList>
    </citation>
    <scope>NUCLEOTIDE SEQUENCE [LARGE SCALE GENOMIC DNA]</scope>
    <source>
        <strain evidence="13">DAG 2021-001</strain>
        <tissue evidence="13">Whole body minus gut</tissue>
    </source>
</reference>
<dbReference type="FunFam" id="3.40.390.10:FF:000015">
    <property type="entry name" value="Meprin A subunit"/>
    <property type="match status" value="1"/>
</dbReference>
<feature type="signal peptide" evidence="11">
    <location>
        <begin position="1"/>
        <end position="16"/>
    </location>
</feature>
<keyword evidence="9" id="KW-0325">Glycoprotein</keyword>
<keyword evidence="6 10" id="KW-0482">Metalloprotease</keyword>
<dbReference type="PANTHER" id="PTHR10127:SF814">
    <property type="entry name" value="MEPRIN A SUBUNIT BETA"/>
    <property type="match status" value="1"/>
</dbReference>
<dbReference type="InterPro" id="IPR006026">
    <property type="entry name" value="Peptidase_Metallo"/>
</dbReference>
<feature type="chain" id="PRO_5042672057" description="Metalloendopeptidase" evidence="11">
    <location>
        <begin position="17"/>
        <end position="252"/>
    </location>
</feature>
<dbReference type="GO" id="GO:0006508">
    <property type="term" value="P:proteolysis"/>
    <property type="evidence" value="ECO:0007669"/>
    <property type="project" value="UniProtKB-KW"/>
</dbReference>
<evidence type="ECO:0000313" key="13">
    <source>
        <dbReference type="EMBL" id="KAK7866831.1"/>
    </source>
</evidence>
<dbReference type="CDD" id="cd04280">
    <property type="entry name" value="ZnMc_astacin_like"/>
    <property type="match status" value="1"/>
</dbReference>
<accession>A0AAN9VQ56</accession>
<dbReference type="Pfam" id="PF01400">
    <property type="entry name" value="Astacin"/>
    <property type="match status" value="1"/>
</dbReference>
<evidence type="ECO:0000259" key="12">
    <source>
        <dbReference type="PROSITE" id="PS51864"/>
    </source>
</evidence>
<dbReference type="GO" id="GO:0008270">
    <property type="term" value="F:zinc ion binding"/>
    <property type="evidence" value="ECO:0007669"/>
    <property type="project" value="UniProtKB-UniRule"/>
</dbReference>
<keyword evidence="5 10" id="KW-0862">Zinc</keyword>
<dbReference type="EMBL" id="JAZDUA010000135">
    <property type="protein sequence ID" value="KAK7866831.1"/>
    <property type="molecule type" value="Genomic_DNA"/>
</dbReference>
<dbReference type="AlphaFoldDB" id="A0AAN9VQ56"/>
<keyword evidence="7" id="KW-0865">Zymogen</keyword>
<gene>
    <name evidence="13" type="ORF">R5R35_005259</name>
</gene>
<dbReference type="PRINTS" id="PR00480">
    <property type="entry name" value="ASTACIN"/>
</dbReference>
<comment type="caution">
    <text evidence="13">The sequence shown here is derived from an EMBL/GenBank/DDBJ whole genome shotgun (WGS) entry which is preliminary data.</text>
</comment>
<dbReference type="InterPro" id="IPR001506">
    <property type="entry name" value="Peptidase_M12A"/>
</dbReference>
<keyword evidence="3 11" id="KW-0732">Signal</keyword>
<dbReference type="PANTHER" id="PTHR10127">
    <property type="entry name" value="DISCOIDIN, CUB, EGF, LAMININ , AND ZINC METALLOPROTEASE DOMAIN CONTAINING"/>
    <property type="match status" value="1"/>
</dbReference>
<sequence>MKTLLIVLLAVAGTLSLPLFPGAEESPLWERSGKFEGDIILNSQQRNSIARNGLTSAYSSYRWSGRTIPYKFASSVSASVQATIRNALEEYNTKTCVKVREATSADRDYVLVTSDNSGCWSYVGRQGGQQQLNLQHSLTGTCLSTGTIVHEFLHAAGFYHQQSAADRDDFVTIVWSNIQSGYEGNFEKYTTATVTDFGVQYDYSSVMHYSAVSFSKNGQATIVPKDPNATIGQRVGFSEGDILKLNRMYGCE</sequence>
<dbReference type="PROSITE" id="PS51864">
    <property type="entry name" value="ASTACIN"/>
    <property type="match status" value="1"/>
</dbReference>
<keyword evidence="1 10" id="KW-0645">Protease</keyword>
<organism evidence="13 14">
    <name type="scientific">Gryllus longicercus</name>
    <dbReference type="NCBI Taxonomy" id="2509291"/>
    <lineage>
        <taxon>Eukaryota</taxon>
        <taxon>Metazoa</taxon>
        <taxon>Ecdysozoa</taxon>
        <taxon>Arthropoda</taxon>
        <taxon>Hexapoda</taxon>
        <taxon>Insecta</taxon>
        <taxon>Pterygota</taxon>
        <taxon>Neoptera</taxon>
        <taxon>Polyneoptera</taxon>
        <taxon>Orthoptera</taxon>
        <taxon>Ensifera</taxon>
        <taxon>Gryllidea</taxon>
        <taxon>Grylloidea</taxon>
        <taxon>Gryllidae</taxon>
        <taxon>Gryllinae</taxon>
        <taxon>Gryllus</taxon>
    </lineage>
</organism>
<comment type="cofactor">
    <cofactor evidence="10 11">
        <name>Zn(2+)</name>
        <dbReference type="ChEBI" id="CHEBI:29105"/>
    </cofactor>
    <text evidence="10 11">Binds 1 zinc ion per subunit.</text>
</comment>
<evidence type="ECO:0000256" key="4">
    <source>
        <dbReference type="ARBA" id="ARBA00022801"/>
    </source>
</evidence>
<evidence type="ECO:0000256" key="9">
    <source>
        <dbReference type="ARBA" id="ARBA00023180"/>
    </source>
</evidence>
<evidence type="ECO:0000256" key="8">
    <source>
        <dbReference type="ARBA" id="ARBA00023157"/>
    </source>
</evidence>
<evidence type="ECO:0000256" key="6">
    <source>
        <dbReference type="ARBA" id="ARBA00023049"/>
    </source>
</evidence>
<comment type="caution">
    <text evidence="10">Lacks conserved residue(s) required for the propagation of feature annotation.</text>
</comment>
<feature type="domain" description="Peptidase M12A" evidence="12">
    <location>
        <begin position="52"/>
        <end position="252"/>
    </location>
</feature>
<feature type="active site" evidence="10">
    <location>
        <position position="151"/>
    </location>
</feature>
<keyword evidence="14" id="KW-1185">Reference proteome</keyword>
<dbReference type="Proteomes" id="UP001378592">
    <property type="component" value="Unassembled WGS sequence"/>
</dbReference>
<dbReference type="EC" id="3.4.24.-" evidence="11"/>
<evidence type="ECO:0000256" key="5">
    <source>
        <dbReference type="ARBA" id="ARBA00022833"/>
    </source>
</evidence>
<keyword evidence="2 10" id="KW-0479">Metal-binding</keyword>